<dbReference type="InterPro" id="IPR015424">
    <property type="entry name" value="PyrdxlP-dep_Trfase"/>
</dbReference>
<sequence length="474" mass="52977">MLNLQPDSPTPLVMQITEGIHALIDAQQLKPGAKLPSIRAFAAQHAVSVFTVVEAYDRLVAQGLLVSRAHAGFFINRTARELQEEGEGSERDKPVFDGAWYLKQIFENRDWPIKPGCGWLPDDWMFADGVRRGLRKLATEGLCLSGYGDPMGLPALRQLIAQHLEQDQLIQSTPAQILLTHGSSQGLDLAARTLVQPGDVVLVDDPGYPNLMSLLRALGARLVGVPRTPQGYDMQALERLLASVRPKAFFTQPRLQSPTCTRASLAQLHQILQWAAQHDFMLVENDIYADMDAGHQPSLASLDQLHRVIYLGSYSKIISANLRVGYLLAHPQVVQQLVHLKMQSGLTSSEVAEQLVYNVVTDGRWRKHLKSLRERLALAHDSAARRLQSLGFELYCEPREGMYLWARHPDLADSRVAVDAAAQQGILLGLGRLFIVDDRPTQWLRFNVAFCEEGRLWQWLEEWLAEARAAVGRS</sequence>
<dbReference type="InterPro" id="IPR000524">
    <property type="entry name" value="Tscrpt_reg_HTH_GntR"/>
</dbReference>
<keyword evidence="5" id="KW-0804">Transcription</keyword>
<accession>A0ABV3ZQ35</accession>
<evidence type="ECO:0000256" key="3">
    <source>
        <dbReference type="ARBA" id="ARBA00023015"/>
    </source>
</evidence>
<reference evidence="7 8" key="1">
    <citation type="journal article" date="2013" name="Int. J. Syst. Evol. Microbiol.">
        <title>Comamonas guangdongensis sp. nov., isolated from subterranean forest sediment, and emended description of the genus Comamonas.</title>
        <authorList>
            <person name="Zhang J."/>
            <person name="Wang Y."/>
            <person name="Zhou S."/>
            <person name="Wu C."/>
            <person name="He J."/>
            <person name="Li F."/>
        </authorList>
    </citation>
    <scope>NUCLEOTIDE SEQUENCE [LARGE SCALE GENOMIC DNA]</scope>
    <source>
        <strain evidence="7 8">CCTCC AB2011133</strain>
    </source>
</reference>
<dbReference type="GO" id="GO:0008483">
    <property type="term" value="F:transaminase activity"/>
    <property type="evidence" value="ECO:0007669"/>
    <property type="project" value="UniProtKB-KW"/>
</dbReference>
<evidence type="ECO:0000256" key="1">
    <source>
        <dbReference type="ARBA" id="ARBA00005384"/>
    </source>
</evidence>
<proteinExistence type="inferred from homology"/>
<evidence type="ECO:0000256" key="5">
    <source>
        <dbReference type="ARBA" id="ARBA00023163"/>
    </source>
</evidence>
<dbReference type="InterPro" id="IPR015421">
    <property type="entry name" value="PyrdxlP-dep_Trfase_major"/>
</dbReference>
<dbReference type="InterPro" id="IPR036390">
    <property type="entry name" value="WH_DNA-bd_sf"/>
</dbReference>
<comment type="caution">
    <text evidence="7">The sequence shown here is derived from an EMBL/GenBank/DDBJ whole genome shotgun (WGS) entry which is preliminary data.</text>
</comment>
<gene>
    <name evidence="7" type="ORF">AB6724_02490</name>
</gene>
<keyword evidence="2" id="KW-0663">Pyridoxal phosphate</keyword>
<organism evidence="7 8">
    <name type="scientific">Comamonas guangdongensis</name>
    <dbReference type="NCBI Taxonomy" id="510515"/>
    <lineage>
        <taxon>Bacteria</taxon>
        <taxon>Pseudomonadati</taxon>
        <taxon>Pseudomonadota</taxon>
        <taxon>Betaproteobacteria</taxon>
        <taxon>Burkholderiales</taxon>
        <taxon>Comamonadaceae</taxon>
        <taxon>Comamonas</taxon>
    </lineage>
</organism>
<keyword evidence="7" id="KW-0032">Aminotransferase</keyword>
<dbReference type="CDD" id="cd07377">
    <property type="entry name" value="WHTH_GntR"/>
    <property type="match status" value="1"/>
</dbReference>
<dbReference type="SUPFAM" id="SSF46785">
    <property type="entry name" value="Winged helix' DNA-binding domain"/>
    <property type="match status" value="1"/>
</dbReference>
<evidence type="ECO:0000259" key="6">
    <source>
        <dbReference type="PROSITE" id="PS50949"/>
    </source>
</evidence>
<dbReference type="CDD" id="cd00609">
    <property type="entry name" value="AAT_like"/>
    <property type="match status" value="1"/>
</dbReference>
<dbReference type="Pfam" id="PF00155">
    <property type="entry name" value="Aminotran_1_2"/>
    <property type="match status" value="1"/>
</dbReference>
<keyword evidence="3" id="KW-0805">Transcription regulation</keyword>
<dbReference type="RefSeq" id="WP_369336914.1">
    <property type="nucleotide sequence ID" value="NZ_JBFYGN010000002.1"/>
</dbReference>
<dbReference type="InterPro" id="IPR036388">
    <property type="entry name" value="WH-like_DNA-bd_sf"/>
</dbReference>
<dbReference type="PROSITE" id="PS50949">
    <property type="entry name" value="HTH_GNTR"/>
    <property type="match status" value="1"/>
</dbReference>
<dbReference type="Gene3D" id="3.40.640.10">
    <property type="entry name" value="Type I PLP-dependent aspartate aminotransferase-like (Major domain)"/>
    <property type="match status" value="1"/>
</dbReference>
<dbReference type="InterPro" id="IPR051446">
    <property type="entry name" value="HTH_trans_reg/aminotransferase"/>
</dbReference>
<evidence type="ECO:0000256" key="2">
    <source>
        <dbReference type="ARBA" id="ARBA00022898"/>
    </source>
</evidence>
<name>A0ABV3ZQ35_9BURK</name>
<dbReference type="EMBL" id="JBFYGN010000002">
    <property type="protein sequence ID" value="MEX8191702.1"/>
    <property type="molecule type" value="Genomic_DNA"/>
</dbReference>
<dbReference type="Pfam" id="PF00392">
    <property type="entry name" value="GntR"/>
    <property type="match status" value="1"/>
</dbReference>
<dbReference type="SUPFAM" id="SSF53383">
    <property type="entry name" value="PLP-dependent transferases"/>
    <property type="match status" value="1"/>
</dbReference>
<dbReference type="SMART" id="SM00345">
    <property type="entry name" value="HTH_GNTR"/>
    <property type="match status" value="1"/>
</dbReference>
<keyword evidence="7" id="KW-0808">Transferase</keyword>
<dbReference type="PANTHER" id="PTHR46577">
    <property type="entry name" value="HTH-TYPE TRANSCRIPTIONAL REGULATORY PROTEIN GABR"/>
    <property type="match status" value="1"/>
</dbReference>
<protein>
    <submittedName>
        <fullName evidence="7">PLP-dependent aminotransferase family protein</fullName>
    </submittedName>
</protein>
<comment type="similarity">
    <text evidence="1">In the C-terminal section; belongs to the class-I pyridoxal-phosphate-dependent aminotransferase family.</text>
</comment>
<dbReference type="Gene3D" id="1.10.10.10">
    <property type="entry name" value="Winged helix-like DNA-binding domain superfamily/Winged helix DNA-binding domain"/>
    <property type="match status" value="1"/>
</dbReference>
<keyword evidence="4" id="KW-0238">DNA-binding</keyword>
<evidence type="ECO:0000256" key="4">
    <source>
        <dbReference type="ARBA" id="ARBA00023125"/>
    </source>
</evidence>
<dbReference type="InterPro" id="IPR004839">
    <property type="entry name" value="Aminotransferase_I/II_large"/>
</dbReference>
<evidence type="ECO:0000313" key="8">
    <source>
        <dbReference type="Proteomes" id="UP001561046"/>
    </source>
</evidence>
<dbReference type="PANTHER" id="PTHR46577:SF2">
    <property type="entry name" value="TRANSCRIPTIONAL REGULATORY PROTEIN"/>
    <property type="match status" value="1"/>
</dbReference>
<dbReference type="Proteomes" id="UP001561046">
    <property type="component" value="Unassembled WGS sequence"/>
</dbReference>
<evidence type="ECO:0000313" key="7">
    <source>
        <dbReference type="EMBL" id="MEX8191702.1"/>
    </source>
</evidence>
<keyword evidence="8" id="KW-1185">Reference proteome</keyword>
<feature type="domain" description="HTH gntR-type" evidence="6">
    <location>
        <begin position="10"/>
        <end position="78"/>
    </location>
</feature>